<feature type="chain" id="PRO_5042963897" description="Lipoprotein" evidence="2">
    <location>
        <begin position="20"/>
        <end position="355"/>
    </location>
</feature>
<evidence type="ECO:0008006" key="5">
    <source>
        <dbReference type="Google" id="ProtNLM"/>
    </source>
</evidence>
<dbReference type="NCBIfam" id="NF038029">
    <property type="entry name" value="LP_plasma"/>
    <property type="match status" value="1"/>
</dbReference>
<dbReference type="NCBIfam" id="NF045726">
    <property type="entry name" value="XXplasma_LP"/>
    <property type="match status" value="1"/>
</dbReference>
<dbReference type="RefSeq" id="WP_278300498.1">
    <property type="nucleotide sequence ID" value="NZ_CP113499.1"/>
</dbReference>
<dbReference type="AlphaFoldDB" id="A0AAQ3DNZ1"/>
<evidence type="ECO:0000256" key="1">
    <source>
        <dbReference type="SAM" id="MobiDB-lite"/>
    </source>
</evidence>
<sequence length="355" mass="40488">MKKLLTILGSLTLITSGGALVVACNNKNTNTQANRKPETTPANSDKDRKQLGENKKPGEGKQPGDKDGKEPGKPAPKTPEKKPVKKPVKDANLASANDTKLLFDDTMKEASDAWTKSYNTKLEKTLDSASNITSDLLDTWHRMTVYENDQKWMKAEKDRIDKEVYEEMLQDLEMDKIDKLIYEESYVPDAIRQASDSTEKLFDDTIALQLWKNKHKYDLISEMANENEEILDAEDDMEVAANITGLLFDDTYTKIKEDENDWWTRMSENADFEYVDIAEGAVEHVKQMFDSMFEQDRLKKELAPRLEAEKLRKRQKEAADAAVSRQPRRKPTAEGSSTTNDWLNGLNGNSRNRNR</sequence>
<feature type="region of interest" description="Disordered" evidence="1">
    <location>
        <begin position="28"/>
        <end position="93"/>
    </location>
</feature>
<feature type="compositionally biased region" description="Basic and acidic residues" evidence="1">
    <location>
        <begin position="44"/>
        <end position="82"/>
    </location>
</feature>
<gene>
    <name evidence="3" type="ORF">MFERI15407_00392</name>
</gene>
<evidence type="ECO:0000313" key="3">
    <source>
        <dbReference type="EMBL" id="WFQ95136.1"/>
    </source>
</evidence>
<dbReference type="Proteomes" id="UP001178740">
    <property type="component" value="Chromosome"/>
</dbReference>
<feature type="compositionally biased region" description="Low complexity" evidence="1">
    <location>
        <begin position="343"/>
        <end position="355"/>
    </location>
</feature>
<evidence type="ECO:0000313" key="4">
    <source>
        <dbReference type="Proteomes" id="UP001178740"/>
    </source>
</evidence>
<reference evidence="3" key="1">
    <citation type="submission" date="2022-11" db="EMBL/GenBank/DDBJ databases">
        <title>Comparative genomic analysis of Mycoplasma feriruminatoris and the Mycoplasma mycoides cluster.</title>
        <authorList>
            <person name="Baby V."/>
            <person name="Ambroset C."/>
            <person name="Gaurivaud P."/>
            <person name="Boury C."/>
            <person name="Guichoux E."/>
            <person name="Lartigue C."/>
            <person name="Tardy F."/>
            <person name="Sirand-Pugnet P."/>
        </authorList>
    </citation>
    <scope>NUCLEOTIDE SEQUENCE</scope>
    <source>
        <strain evidence="3">L15407</strain>
    </source>
</reference>
<dbReference type="EMBL" id="CP113499">
    <property type="protein sequence ID" value="WFQ95136.1"/>
    <property type="molecule type" value="Genomic_DNA"/>
</dbReference>
<evidence type="ECO:0000256" key="2">
    <source>
        <dbReference type="SAM" id="SignalP"/>
    </source>
</evidence>
<keyword evidence="2" id="KW-0732">Signal</keyword>
<name>A0AAQ3DNZ1_9MOLU</name>
<organism evidence="3 4">
    <name type="scientific">Mycoplasma feriruminatoris</name>
    <dbReference type="NCBI Taxonomy" id="1179777"/>
    <lineage>
        <taxon>Bacteria</taxon>
        <taxon>Bacillati</taxon>
        <taxon>Mycoplasmatota</taxon>
        <taxon>Mollicutes</taxon>
        <taxon>Mycoplasmataceae</taxon>
        <taxon>Mycoplasma</taxon>
    </lineage>
</organism>
<dbReference type="InterPro" id="IPR054816">
    <property type="entry name" value="Lipoprotein_mollicutes-type_CS"/>
</dbReference>
<dbReference type="PROSITE" id="PS51257">
    <property type="entry name" value="PROKAR_LIPOPROTEIN"/>
    <property type="match status" value="1"/>
</dbReference>
<feature type="signal peptide" evidence="2">
    <location>
        <begin position="1"/>
        <end position="19"/>
    </location>
</feature>
<protein>
    <recommendedName>
        <fullName evidence="5">Lipoprotein</fullName>
    </recommendedName>
</protein>
<accession>A0AAQ3DNZ1</accession>
<feature type="region of interest" description="Disordered" evidence="1">
    <location>
        <begin position="309"/>
        <end position="355"/>
    </location>
</feature>
<proteinExistence type="predicted"/>